<feature type="region of interest" description="Disordered" evidence="1">
    <location>
        <begin position="81"/>
        <end position="104"/>
    </location>
</feature>
<keyword evidence="3" id="KW-1185">Reference proteome</keyword>
<name>A0A1I6G8L2_9EURY</name>
<protein>
    <submittedName>
        <fullName evidence="2">Uncharacterized protein</fullName>
    </submittedName>
</protein>
<gene>
    <name evidence="2" type="ORF">SAMN04487947_0721</name>
</gene>
<evidence type="ECO:0000313" key="3">
    <source>
        <dbReference type="Proteomes" id="UP000198531"/>
    </source>
</evidence>
<accession>A0A1I6G8L2</accession>
<dbReference type="AlphaFoldDB" id="A0A1I6G8L2"/>
<proteinExistence type="predicted"/>
<dbReference type="EMBL" id="FOYT01000001">
    <property type="protein sequence ID" value="SFR38407.1"/>
    <property type="molecule type" value="Genomic_DNA"/>
</dbReference>
<evidence type="ECO:0000313" key="2">
    <source>
        <dbReference type="EMBL" id="SFR38407.1"/>
    </source>
</evidence>
<reference evidence="3" key="1">
    <citation type="submission" date="2016-10" db="EMBL/GenBank/DDBJ databases">
        <authorList>
            <person name="Varghese N."/>
            <person name="Submissions S."/>
        </authorList>
    </citation>
    <scope>NUCLEOTIDE SEQUENCE [LARGE SCALE GENOMIC DNA]</scope>
    <source>
        <strain evidence="3">CGMCC 1.7736</strain>
    </source>
</reference>
<feature type="region of interest" description="Disordered" evidence="1">
    <location>
        <begin position="118"/>
        <end position="141"/>
    </location>
</feature>
<dbReference type="Proteomes" id="UP000198531">
    <property type="component" value="Unassembled WGS sequence"/>
</dbReference>
<evidence type="ECO:0000256" key="1">
    <source>
        <dbReference type="SAM" id="MobiDB-lite"/>
    </source>
</evidence>
<feature type="compositionally biased region" description="Acidic residues" evidence="1">
    <location>
        <begin position="118"/>
        <end position="130"/>
    </location>
</feature>
<sequence length="237" mass="26947">MTEYDVELEKFRRWEQETGIELDSLTKQAMHDSLYSNPNHEEAYVEAQEKGVDVQAYSIWKLGWDHHVDGWVYDDELGWQREEAGESTPESSRERGDEPDLDQDEGRQIALAEFETDADSGAEIAEESEASAEPAPLRNVDFPTGHTDDCVVAVYAARQYILDRDGATKSEIFRALVPEENHSIGPNGVAANAKGVVPSFREWWWREIVKPGLRALPDVEKSDEKEDVWYPVDVADY</sequence>
<organism evidence="2 3">
    <name type="scientific">Halogeometricum rufum</name>
    <dbReference type="NCBI Taxonomy" id="553469"/>
    <lineage>
        <taxon>Archaea</taxon>
        <taxon>Methanobacteriati</taxon>
        <taxon>Methanobacteriota</taxon>
        <taxon>Stenosarchaea group</taxon>
        <taxon>Halobacteria</taxon>
        <taxon>Halobacteriales</taxon>
        <taxon>Haloferacaceae</taxon>
        <taxon>Halogeometricum</taxon>
    </lineage>
</organism>